<dbReference type="AlphaFoldDB" id="A0A834WEH0"/>
<protein>
    <submittedName>
        <fullName evidence="2">Uncharacterized protein</fullName>
    </submittedName>
</protein>
<gene>
    <name evidence="2" type="ORF">G2W53_025122</name>
</gene>
<evidence type="ECO:0000313" key="3">
    <source>
        <dbReference type="Proteomes" id="UP000634136"/>
    </source>
</evidence>
<dbReference type="EMBL" id="JAAIUW010000008">
    <property type="protein sequence ID" value="KAF7819667.1"/>
    <property type="molecule type" value="Genomic_DNA"/>
</dbReference>
<evidence type="ECO:0000256" key="1">
    <source>
        <dbReference type="SAM" id="MobiDB-lite"/>
    </source>
</evidence>
<reference evidence="2" key="1">
    <citation type="submission" date="2020-09" db="EMBL/GenBank/DDBJ databases">
        <title>Genome-Enabled Discovery of Anthraquinone Biosynthesis in Senna tora.</title>
        <authorList>
            <person name="Kang S.-H."/>
            <person name="Pandey R.P."/>
            <person name="Lee C.-M."/>
            <person name="Sim J.-S."/>
            <person name="Jeong J.-T."/>
            <person name="Choi B.-S."/>
            <person name="Jung M."/>
            <person name="Ginzburg D."/>
            <person name="Zhao K."/>
            <person name="Won S.Y."/>
            <person name="Oh T.-J."/>
            <person name="Yu Y."/>
            <person name="Kim N.-H."/>
            <person name="Lee O.R."/>
            <person name="Lee T.-H."/>
            <person name="Bashyal P."/>
            <person name="Kim T.-S."/>
            <person name="Lee W.-H."/>
            <person name="Kawkins C."/>
            <person name="Kim C.-K."/>
            <person name="Kim J.S."/>
            <person name="Ahn B.O."/>
            <person name="Rhee S.Y."/>
            <person name="Sohng J.K."/>
        </authorList>
    </citation>
    <scope>NUCLEOTIDE SEQUENCE</scope>
    <source>
        <tissue evidence="2">Leaf</tissue>
    </source>
</reference>
<keyword evidence="3" id="KW-1185">Reference proteome</keyword>
<name>A0A834WEH0_9FABA</name>
<accession>A0A834WEH0</accession>
<evidence type="ECO:0000313" key="2">
    <source>
        <dbReference type="EMBL" id="KAF7819667.1"/>
    </source>
</evidence>
<comment type="caution">
    <text evidence="2">The sequence shown here is derived from an EMBL/GenBank/DDBJ whole genome shotgun (WGS) entry which is preliminary data.</text>
</comment>
<dbReference type="Proteomes" id="UP000634136">
    <property type="component" value="Unassembled WGS sequence"/>
</dbReference>
<organism evidence="2 3">
    <name type="scientific">Senna tora</name>
    <dbReference type="NCBI Taxonomy" id="362788"/>
    <lineage>
        <taxon>Eukaryota</taxon>
        <taxon>Viridiplantae</taxon>
        <taxon>Streptophyta</taxon>
        <taxon>Embryophyta</taxon>
        <taxon>Tracheophyta</taxon>
        <taxon>Spermatophyta</taxon>
        <taxon>Magnoliopsida</taxon>
        <taxon>eudicotyledons</taxon>
        <taxon>Gunneridae</taxon>
        <taxon>Pentapetalae</taxon>
        <taxon>rosids</taxon>
        <taxon>fabids</taxon>
        <taxon>Fabales</taxon>
        <taxon>Fabaceae</taxon>
        <taxon>Caesalpinioideae</taxon>
        <taxon>Cassia clade</taxon>
        <taxon>Senna</taxon>
    </lineage>
</organism>
<sequence length="377" mass="42801">MYLRLPSNFLLIRLSHPARLTRNALETSLRFTPPISSPSVLLKVQMQENTNSKFINHQHAFATTESITEEKCIHTYVEEIRILEDTENKQGMRQRKQGSHEGNEKMTKTVTSDLYWRMEKGGKKVTNSSRSRTRTRGGKNSQPFMSSEETNIQVIQLKLLMLLSVSLSHSYNDNVPNCPVSSAMSIVTVNAHLKSLTINKNHASGSGQTICVRSGVALLEGEDYHFSFQFNNITTGSRRHISLHRLLFRVHTHHFPKHPILRRRSIRHIMRHAVPPRWRPPIGPQKLPSQFCPQHHEHPFPYWLPINCRRWIRLQDHLPSRDAQQEGLVGGREVLAGVVASQADDVAVAFRDLHRPANLVRGGVAALSDGFVIVGGE</sequence>
<feature type="region of interest" description="Disordered" evidence="1">
    <location>
        <begin position="121"/>
        <end position="146"/>
    </location>
</feature>
<proteinExistence type="predicted"/>